<proteinExistence type="inferred from homology"/>
<comment type="caution">
    <text evidence="10">The sequence shown here is derived from an EMBL/GenBank/DDBJ whole genome shotgun (WGS) entry which is preliminary data.</text>
</comment>
<dbReference type="PROSITE" id="PS01070">
    <property type="entry name" value="NUCLEASE_NON_SPEC"/>
    <property type="match status" value="1"/>
</dbReference>
<dbReference type="Gene3D" id="2.60.40.2620">
    <property type="entry name" value="Fimbrillin-like"/>
    <property type="match status" value="1"/>
</dbReference>
<dbReference type="PANTHER" id="PTHR13966:SF5">
    <property type="entry name" value="ENDONUCLEASE G, MITOCHONDRIAL"/>
    <property type="match status" value="1"/>
</dbReference>
<dbReference type="Proteomes" id="UP001501081">
    <property type="component" value="Unassembled WGS sequence"/>
</dbReference>
<keyword evidence="3" id="KW-0540">Nuclease</keyword>
<dbReference type="PANTHER" id="PTHR13966">
    <property type="entry name" value="ENDONUCLEASE RELATED"/>
    <property type="match status" value="1"/>
</dbReference>
<dbReference type="Gene3D" id="2.60.40.2630">
    <property type="match status" value="1"/>
</dbReference>
<protein>
    <recommendedName>
        <fullName evidence="12">Endonuclease</fullName>
    </recommendedName>
</protein>
<dbReference type="InterPro" id="IPR025049">
    <property type="entry name" value="Mfa-like_1"/>
</dbReference>
<dbReference type="Pfam" id="PF01223">
    <property type="entry name" value="Endonuclease_NS"/>
    <property type="match status" value="1"/>
</dbReference>
<evidence type="ECO:0000313" key="11">
    <source>
        <dbReference type="Proteomes" id="UP001501081"/>
    </source>
</evidence>
<evidence type="ECO:0000256" key="4">
    <source>
        <dbReference type="ARBA" id="ARBA00022723"/>
    </source>
</evidence>
<dbReference type="InterPro" id="IPR044925">
    <property type="entry name" value="His-Me_finger_sf"/>
</dbReference>
<feature type="domain" description="DNA/RNA non-specific endonuclease/pyrophosphatase/phosphodiesterase" evidence="9">
    <location>
        <begin position="341"/>
        <end position="538"/>
    </location>
</feature>
<comment type="cofactor">
    <cofactor evidence="1">
        <name>Mg(2+)</name>
        <dbReference type="ChEBI" id="CHEBI:18420"/>
    </cofactor>
</comment>
<dbReference type="InterPro" id="IPR020821">
    <property type="entry name" value="ENPP1-3/EXOG-like_nuc-like"/>
</dbReference>
<sequence>MKIKNLQFGSIAMLMLLGTACRKDNAPEVVNENRTAVQFSSSINGQIKTKAADNSWSANDAIGVFMKTGTGLTNVLSANKVYLTLGDGEFKPSNLEQTIYYPEDGKAVDFIAYYPFDQNLSGNIYSVNVSAQGNQPAIDLLYANNAVGLSKTSTNANLVFSHQLSKVEFTVKNGTGVADLNGLSVSITGLKTNANFDLATGTITPQSQTATILAKTGVRNAATVAEAILIPTTDEVGTKVIFTLGAKTFTWALPAGTKFEKGKKYSYEIELKGEGTSPVGTAAFIKASIINWNDVPSGSYNLDQETVVVTPPTLSGYMETPAITTDENTVYVSHGFPGKTGVRNYAMLYDKKYKMAYWVAYPLHASYIGSSGRSDAWAFDPSIASSDQVDLGSSFGNGYDRGHQIPSGDRTASRDLNATTFYYSNMTAQVSSMNQGIWNNLEQQVRTWTAQSDTLYVVTGAAIKTATDQNITYAKGSAIPKYYYKALAMKKGSTYYTIGFRINNQVIPSGNNYNTYRVSVSDLEKETGYTFFPKLSAEVKATVDNTIWK</sequence>
<dbReference type="Gene3D" id="3.40.570.10">
    <property type="entry name" value="Extracellular Endonuclease, subunit A"/>
    <property type="match status" value="1"/>
</dbReference>
<evidence type="ECO:0008006" key="12">
    <source>
        <dbReference type="Google" id="ProtNLM"/>
    </source>
</evidence>
<comment type="similarity">
    <text evidence="2">Belongs to the DNA/RNA non-specific endonuclease family.</text>
</comment>
<organism evidence="10 11">
    <name type="scientific">Pedobacter ginsengiterrae</name>
    <dbReference type="NCBI Taxonomy" id="871696"/>
    <lineage>
        <taxon>Bacteria</taxon>
        <taxon>Pseudomonadati</taxon>
        <taxon>Bacteroidota</taxon>
        <taxon>Sphingobacteriia</taxon>
        <taxon>Sphingobacteriales</taxon>
        <taxon>Sphingobacteriaceae</taxon>
        <taxon>Pedobacter</taxon>
    </lineage>
</organism>
<evidence type="ECO:0000256" key="2">
    <source>
        <dbReference type="ARBA" id="ARBA00010052"/>
    </source>
</evidence>
<keyword evidence="5" id="KW-0255">Endonuclease</keyword>
<dbReference type="CDD" id="cd13120">
    <property type="entry name" value="BF2867_like_N"/>
    <property type="match status" value="1"/>
</dbReference>
<dbReference type="InterPro" id="IPR018524">
    <property type="entry name" value="DNA/RNA_endonuclease_AS"/>
</dbReference>
<dbReference type="Pfam" id="PF13149">
    <property type="entry name" value="Mfa_like_1"/>
    <property type="match status" value="1"/>
</dbReference>
<reference evidence="11" key="1">
    <citation type="journal article" date="2019" name="Int. J. Syst. Evol. Microbiol.">
        <title>The Global Catalogue of Microorganisms (GCM) 10K type strain sequencing project: providing services to taxonomists for standard genome sequencing and annotation.</title>
        <authorList>
            <consortium name="The Broad Institute Genomics Platform"/>
            <consortium name="The Broad Institute Genome Sequencing Center for Infectious Disease"/>
            <person name="Wu L."/>
            <person name="Ma J."/>
        </authorList>
    </citation>
    <scope>NUCLEOTIDE SEQUENCE [LARGE SCALE GENOMIC DNA]</scope>
    <source>
        <strain evidence="11">JCM 17338</strain>
    </source>
</reference>
<evidence type="ECO:0000313" key="10">
    <source>
        <dbReference type="EMBL" id="GAA3960842.1"/>
    </source>
</evidence>
<dbReference type="EMBL" id="BAABAK010000004">
    <property type="protein sequence ID" value="GAA3960842.1"/>
    <property type="molecule type" value="Genomic_DNA"/>
</dbReference>
<dbReference type="PROSITE" id="PS51257">
    <property type="entry name" value="PROKAR_LIPOPROTEIN"/>
    <property type="match status" value="1"/>
</dbReference>
<dbReference type="CDD" id="cd13121">
    <property type="entry name" value="BF2867_like_C"/>
    <property type="match status" value="1"/>
</dbReference>
<evidence type="ECO:0000256" key="1">
    <source>
        <dbReference type="ARBA" id="ARBA00001946"/>
    </source>
</evidence>
<dbReference type="InterPro" id="IPR040255">
    <property type="entry name" value="Non-specific_endonuclease"/>
</dbReference>
<name>A0ABP7P807_9SPHI</name>
<dbReference type="SMART" id="SM00892">
    <property type="entry name" value="Endonuclease_NS"/>
    <property type="match status" value="1"/>
</dbReference>
<keyword evidence="7" id="KW-0460">Magnesium</keyword>
<dbReference type="InterPro" id="IPR042278">
    <property type="entry name" value="Mfa-like_1_N"/>
</dbReference>
<feature type="domain" description="ENPP1-3/EXOG-like endonuclease/phosphodiesterase" evidence="8">
    <location>
        <begin position="342"/>
        <end position="538"/>
    </location>
</feature>
<dbReference type="InterPro" id="IPR001604">
    <property type="entry name" value="Endo_G_ENPP1-like_dom"/>
</dbReference>
<keyword evidence="6" id="KW-0378">Hydrolase</keyword>
<dbReference type="SMART" id="SM00477">
    <property type="entry name" value="NUC"/>
    <property type="match status" value="1"/>
</dbReference>
<dbReference type="SUPFAM" id="SSF54060">
    <property type="entry name" value="His-Me finger endonucleases"/>
    <property type="match status" value="1"/>
</dbReference>
<accession>A0ABP7P807</accession>
<evidence type="ECO:0000259" key="9">
    <source>
        <dbReference type="SMART" id="SM00892"/>
    </source>
</evidence>
<keyword evidence="11" id="KW-1185">Reference proteome</keyword>
<dbReference type="RefSeq" id="WP_344765898.1">
    <property type="nucleotide sequence ID" value="NZ_BAABAK010000004.1"/>
</dbReference>
<evidence type="ECO:0000256" key="3">
    <source>
        <dbReference type="ARBA" id="ARBA00022722"/>
    </source>
</evidence>
<evidence type="ECO:0000256" key="7">
    <source>
        <dbReference type="ARBA" id="ARBA00022842"/>
    </source>
</evidence>
<dbReference type="InterPro" id="IPR044929">
    <property type="entry name" value="DNA/RNA_non-sp_Endonuclease_sf"/>
</dbReference>
<keyword evidence="4" id="KW-0479">Metal-binding</keyword>
<evidence type="ECO:0000256" key="5">
    <source>
        <dbReference type="ARBA" id="ARBA00022759"/>
    </source>
</evidence>
<gene>
    <name evidence="10" type="ORF">GCM10022246_12660</name>
</gene>
<evidence type="ECO:0000259" key="8">
    <source>
        <dbReference type="SMART" id="SM00477"/>
    </source>
</evidence>
<evidence type="ECO:0000256" key="6">
    <source>
        <dbReference type="ARBA" id="ARBA00022801"/>
    </source>
</evidence>